<dbReference type="InterPro" id="IPR011990">
    <property type="entry name" value="TPR-like_helical_dom_sf"/>
</dbReference>
<evidence type="ECO:0000313" key="4">
    <source>
        <dbReference type="EMBL" id="MFD1951536.1"/>
    </source>
</evidence>
<dbReference type="GO" id="GO:0005524">
    <property type="term" value="F:ATP binding"/>
    <property type="evidence" value="ECO:0007669"/>
    <property type="project" value="UniProtKB-KW"/>
</dbReference>
<dbReference type="SUPFAM" id="SSF48452">
    <property type="entry name" value="TPR-like"/>
    <property type="match status" value="2"/>
</dbReference>
<evidence type="ECO:0000256" key="2">
    <source>
        <dbReference type="PROSITE-ProRule" id="PRU01091"/>
    </source>
</evidence>
<dbReference type="PRINTS" id="PR00364">
    <property type="entry name" value="DISEASERSIST"/>
</dbReference>
<proteinExistence type="predicted"/>
<evidence type="ECO:0000313" key="5">
    <source>
        <dbReference type="Proteomes" id="UP001597400"/>
    </source>
</evidence>
<feature type="DNA-binding region" description="OmpR/PhoB-type" evidence="2">
    <location>
        <begin position="9"/>
        <end position="106"/>
    </location>
</feature>
<name>A0ABW4U2T8_9SPHN</name>
<organism evidence="4 5">
    <name type="scientific">Sphingomonas arantia</name>
    <dbReference type="NCBI Taxonomy" id="1460676"/>
    <lineage>
        <taxon>Bacteria</taxon>
        <taxon>Pseudomonadati</taxon>
        <taxon>Pseudomonadota</taxon>
        <taxon>Alphaproteobacteria</taxon>
        <taxon>Sphingomonadales</taxon>
        <taxon>Sphingomonadaceae</taxon>
        <taxon>Sphingomonas</taxon>
    </lineage>
</organism>
<dbReference type="PANTHER" id="PTHR47691:SF3">
    <property type="entry name" value="HTH-TYPE TRANSCRIPTIONAL REGULATOR RV0890C-RELATED"/>
    <property type="match status" value="1"/>
</dbReference>
<dbReference type="EMBL" id="JBHUGS010000003">
    <property type="protein sequence ID" value="MFD1951536.1"/>
    <property type="molecule type" value="Genomic_DNA"/>
</dbReference>
<keyword evidence="4" id="KW-0547">Nucleotide-binding</keyword>
<dbReference type="InterPro" id="IPR016032">
    <property type="entry name" value="Sig_transdc_resp-reg_C-effctor"/>
</dbReference>
<dbReference type="SMART" id="SM00862">
    <property type="entry name" value="Trans_reg_C"/>
    <property type="match status" value="1"/>
</dbReference>
<protein>
    <submittedName>
        <fullName evidence="4">ATP-binding protein</fullName>
    </submittedName>
</protein>
<dbReference type="SUPFAM" id="SSF46894">
    <property type="entry name" value="C-terminal effector domain of the bipartite response regulators"/>
    <property type="match status" value="1"/>
</dbReference>
<gene>
    <name evidence="4" type="ORF">ACFSGX_12250</name>
</gene>
<dbReference type="Pfam" id="PF00486">
    <property type="entry name" value="Trans_reg_C"/>
    <property type="match status" value="1"/>
</dbReference>
<keyword evidence="5" id="KW-1185">Reference proteome</keyword>
<dbReference type="InterPro" id="IPR027417">
    <property type="entry name" value="P-loop_NTPase"/>
</dbReference>
<dbReference type="Gene3D" id="1.10.10.10">
    <property type="entry name" value="Winged helix-like DNA-binding domain superfamily/Winged helix DNA-binding domain"/>
    <property type="match status" value="1"/>
</dbReference>
<sequence>MIPDTQRPQADFSFGSFDVFLPERRIEREGLAVKIGARAFDILSVLLDHAGNTVSKQEVADHVWPGITVGETSLRFQIVGLRKLLAEGDDDRVIATVPGRGYCFVTPVTRHLPTPSVPFPNPDDRPSRLPGRLSHMLGREKEVTGLCAMLKEHRFVTVLGTGGIGKTTVAVAGAHALSDWFARDICFVDLGSVTDPRRVASTMSASLGFAVNDGDAVATLGTFLKQRRILVVLDSCEHVIAATAVLAERLFQAAPQLHIIATSREALRVEGEHVFVLAPFACPDDDDAISVERLLEFPSARLLLDRAAAAGTPIKLGPGDAGIVSDICRRLDGIALAIELAASRIPAYGLRGTLNLLNDRFRHLQGGRRTAIPRHRTLADTLAWSYDLLDERSRLILQRLALFIGPFGLEAASVVSDDSLDEVEAIEIIENLVAKSLIAICRTVDSVRYRLLDTTKAYLVDRFAVSRDADAVRRRHAELFRDLAAGPVGNDIPQELEAERVPNLRIALDWAFGPGGDTALGVTVAAAAAPLFLRMSLLTECRDVTLRAIAALDDAGSGSLFEMELQTCLGQSLMFTSGNTDDVEQAFQRALVLAERYGDLIRQFRLLGALHIFYERTADFGKALSLAQRGFDLAERIGNPAGIAAAHSLLGIAWHLLGRHREADLHLAPAMKQLEDQHGIDPIGFGFDHRNRACITAARSLWLQGFPDAGASLARDTVEASAALSHPVTHCIALIWAVSIAEWREDWTAMDGFVERFSAHADRHSLRPYLAVSACMRGQLAIRAGDIESGISMIQANLVSLRAARYEMLTTGFMTTLAEGLAQTGKVDEALEIITQCEDAVERNGDRLHTPEVMRVRASILALMGEVAKSREVLEQSLVCAQAQSATAWELKSACDLVERGDRNAFTLQPILTRYGPSNSDATRLRAQRLLENLG</sequence>
<evidence type="ECO:0000259" key="3">
    <source>
        <dbReference type="PROSITE" id="PS51755"/>
    </source>
</evidence>
<comment type="caution">
    <text evidence="4">The sequence shown here is derived from an EMBL/GenBank/DDBJ whole genome shotgun (WGS) entry which is preliminary data.</text>
</comment>
<dbReference type="PROSITE" id="PS51755">
    <property type="entry name" value="OMPR_PHOB"/>
    <property type="match status" value="1"/>
</dbReference>
<dbReference type="Proteomes" id="UP001597400">
    <property type="component" value="Unassembled WGS sequence"/>
</dbReference>
<feature type="domain" description="OmpR/PhoB-type" evidence="3">
    <location>
        <begin position="9"/>
        <end position="106"/>
    </location>
</feature>
<keyword evidence="1 2" id="KW-0238">DNA-binding</keyword>
<keyword evidence="4" id="KW-0067">ATP-binding</keyword>
<accession>A0ABW4U2T8</accession>
<dbReference type="PANTHER" id="PTHR47691">
    <property type="entry name" value="REGULATOR-RELATED"/>
    <property type="match status" value="1"/>
</dbReference>
<reference evidence="5" key="1">
    <citation type="journal article" date="2019" name="Int. J. Syst. Evol. Microbiol.">
        <title>The Global Catalogue of Microorganisms (GCM) 10K type strain sequencing project: providing services to taxonomists for standard genome sequencing and annotation.</title>
        <authorList>
            <consortium name="The Broad Institute Genomics Platform"/>
            <consortium name="The Broad Institute Genome Sequencing Center for Infectious Disease"/>
            <person name="Wu L."/>
            <person name="Ma J."/>
        </authorList>
    </citation>
    <scope>NUCLEOTIDE SEQUENCE [LARGE SCALE GENOMIC DNA]</scope>
    <source>
        <strain evidence="5">CGMCC 1.12702</strain>
    </source>
</reference>
<dbReference type="InterPro" id="IPR036388">
    <property type="entry name" value="WH-like_DNA-bd_sf"/>
</dbReference>
<dbReference type="RefSeq" id="WP_380930283.1">
    <property type="nucleotide sequence ID" value="NZ_JBHUGS010000003.1"/>
</dbReference>
<dbReference type="InterPro" id="IPR001867">
    <property type="entry name" value="OmpR/PhoB-type_DNA-bd"/>
</dbReference>
<dbReference type="CDD" id="cd00383">
    <property type="entry name" value="trans_reg_C"/>
    <property type="match status" value="1"/>
</dbReference>
<dbReference type="Gene3D" id="3.40.50.300">
    <property type="entry name" value="P-loop containing nucleotide triphosphate hydrolases"/>
    <property type="match status" value="1"/>
</dbReference>
<dbReference type="Gene3D" id="1.25.40.10">
    <property type="entry name" value="Tetratricopeptide repeat domain"/>
    <property type="match status" value="1"/>
</dbReference>
<dbReference type="SUPFAM" id="SSF52540">
    <property type="entry name" value="P-loop containing nucleoside triphosphate hydrolases"/>
    <property type="match status" value="1"/>
</dbReference>
<evidence type="ECO:0000256" key="1">
    <source>
        <dbReference type="ARBA" id="ARBA00023125"/>
    </source>
</evidence>